<reference evidence="2 3" key="1">
    <citation type="journal article" date="2015" name="Nature">
        <title>rRNA introns, odd ribosomes, and small enigmatic genomes across a large radiation of phyla.</title>
        <authorList>
            <person name="Brown C.T."/>
            <person name="Hug L.A."/>
            <person name="Thomas B.C."/>
            <person name="Sharon I."/>
            <person name="Castelle C.J."/>
            <person name="Singh A."/>
            <person name="Wilkins M.J."/>
            <person name="Williams K.H."/>
            <person name="Banfield J.F."/>
        </authorList>
    </citation>
    <scope>NUCLEOTIDE SEQUENCE [LARGE SCALE GENOMIC DNA]</scope>
</reference>
<gene>
    <name evidence="2" type="ORF">US42_C0002G0086</name>
</gene>
<protein>
    <submittedName>
        <fullName evidence="2">Glycosyltransferase, family 2</fullName>
    </submittedName>
</protein>
<dbReference type="PANTHER" id="PTHR43685">
    <property type="entry name" value="GLYCOSYLTRANSFERASE"/>
    <property type="match status" value="1"/>
</dbReference>
<dbReference type="Pfam" id="PF00535">
    <property type="entry name" value="Glycos_transf_2"/>
    <property type="match status" value="2"/>
</dbReference>
<dbReference type="PANTHER" id="PTHR43685:SF2">
    <property type="entry name" value="GLYCOSYLTRANSFERASE 2-LIKE DOMAIN-CONTAINING PROTEIN"/>
    <property type="match status" value="1"/>
</dbReference>
<dbReference type="GO" id="GO:0016740">
    <property type="term" value="F:transferase activity"/>
    <property type="evidence" value="ECO:0007669"/>
    <property type="project" value="UniProtKB-KW"/>
</dbReference>
<feature type="domain" description="Glycosyltransferase 2-like" evidence="1">
    <location>
        <begin position="51"/>
        <end position="145"/>
    </location>
</feature>
<name>A0A0G0JJ90_9BACT</name>
<evidence type="ECO:0000313" key="3">
    <source>
        <dbReference type="Proteomes" id="UP000034849"/>
    </source>
</evidence>
<organism evidence="2 3">
    <name type="scientific">Candidatus Magasanikbacteria bacterium GW2011_GWC2_37_14</name>
    <dbReference type="NCBI Taxonomy" id="1619046"/>
    <lineage>
        <taxon>Bacteria</taxon>
        <taxon>Candidatus Magasanikiibacteriota</taxon>
    </lineage>
</organism>
<dbReference type="SUPFAM" id="SSF53448">
    <property type="entry name" value="Nucleotide-diphospho-sugar transferases"/>
    <property type="match status" value="1"/>
</dbReference>
<dbReference type="Gene3D" id="3.90.550.10">
    <property type="entry name" value="Spore Coat Polysaccharide Biosynthesis Protein SpsA, Chain A"/>
    <property type="match status" value="2"/>
</dbReference>
<accession>A0A0G0JJ90</accession>
<dbReference type="STRING" id="1619046.US42_C0002G0086"/>
<proteinExistence type="predicted"/>
<feature type="domain" description="Glycosyltransferase 2-like" evidence="1">
    <location>
        <begin position="12"/>
        <end position="46"/>
    </location>
</feature>
<comment type="caution">
    <text evidence="2">The sequence shown here is derived from an EMBL/GenBank/DDBJ whole genome shotgun (WGS) entry which is preliminary data.</text>
</comment>
<dbReference type="InterPro" id="IPR029044">
    <property type="entry name" value="Nucleotide-diphossugar_trans"/>
</dbReference>
<dbReference type="InterPro" id="IPR001173">
    <property type="entry name" value="Glyco_trans_2-like"/>
</dbReference>
<dbReference type="Proteomes" id="UP000034849">
    <property type="component" value="Unassembled WGS sequence"/>
</dbReference>
<dbReference type="InterPro" id="IPR050834">
    <property type="entry name" value="Glycosyltransf_2"/>
</dbReference>
<dbReference type="AlphaFoldDB" id="A0A0G0JJ90"/>
<evidence type="ECO:0000259" key="1">
    <source>
        <dbReference type="Pfam" id="PF00535"/>
    </source>
</evidence>
<dbReference type="EMBL" id="LBSX01000002">
    <property type="protein sequence ID" value="KKQ28131.1"/>
    <property type="molecule type" value="Genomic_DNA"/>
</dbReference>
<evidence type="ECO:0000313" key="2">
    <source>
        <dbReference type="EMBL" id="KKQ28131.1"/>
    </source>
</evidence>
<keyword evidence="2" id="KW-0808">Transferase</keyword>
<sequence length="229" mass="26404">MSPNQLSQPLISVIIPVYNQPKELALSLASLKNQTYKNLEIIIQEDKLHEGAPKMRNSGLAKAKGEYVIFWDADVVAVPEMLEKLQKALVENPGVSFAYCDYYFLTLNFGWVKAYKQIIAGEFNEEKLRKNNYIHSTSLIRKDVAIKWDESLKRFQDWDLWLTLAEHDKNGVYVPGFLFKIIAKGTMSSWLPRLAYKKPWKYLPGFSGRVKNYEVARAVIAQKHSLNLF</sequence>